<reference evidence="6" key="1">
    <citation type="journal article" date="2005" name="Genome Res.">
        <title>Gene and alternative splicing annotation with AIR.</title>
        <authorList>
            <person name="Florea L."/>
            <person name="Di Francesco V."/>
            <person name="Miller J."/>
            <person name="Turner R."/>
            <person name="Yao A."/>
            <person name="Harris M."/>
            <person name="Walenz B."/>
            <person name="Mobarry C."/>
            <person name="Merkulov G.V."/>
            <person name="Charlab R."/>
            <person name="Dew I."/>
            <person name="Deng Z."/>
            <person name="Istrail S."/>
            <person name="Li P."/>
            <person name="Sutton G."/>
        </authorList>
    </citation>
    <scope>NUCLEOTIDE SEQUENCE</scope>
    <source>
        <strain evidence="6">BN</strain>
    </source>
</reference>
<gene>
    <name evidence="6" type="primary">Vrk2_predicted</name>
    <name evidence="6" type="ORF">rCG_23314</name>
</gene>
<proteinExistence type="predicted"/>
<dbReference type="Pfam" id="PF00069">
    <property type="entry name" value="Pkinase"/>
    <property type="match status" value="1"/>
</dbReference>
<sequence>MAPRRKEKYKLPVPLPEGKILDDMEGNQWALGKMIGSGGFGLIYLAFPTNKPEKDARHVIKVEYQENGPLFSELKFYQRAAKRECIQKWVKQRKLDYLGVPVFYGFGLTDFKGRSYRFMVMERLGIDLQKLLNQNGAFKKLTVLQLGIRMLDVLEYIHENEYVHGDIKAANLLLGYANPDRLSYPPLSAAPSRRSDVEILGYCMLRWLCGKLPWETNLENPVAVQTTAG</sequence>
<dbReference type="Gene3D" id="1.10.510.10">
    <property type="entry name" value="Transferase(Phosphotransferase) domain 1"/>
    <property type="match status" value="2"/>
</dbReference>
<dbReference type="InterPro" id="IPR008271">
    <property type="entry name" value="Ser/Thr_kinase_AS"/>
</dbReference>
<dbReference type="SMART" id="SM00220">
    <property type="entry name" value="S_TKc"/>
    <property type="match status" value="1"/>
</dbReference>
<dbReference type="GO" id="GO:0016055">
    <property type="term" value="P:Wnt signaling pathway"/>
    <property type="evidence" value="ECO:0007669"/>
    <property type="project" value="UniProtKB-KW"/>
</dbReference>
<evidence type="ECO:0000256" key="3">
    <source>
        <dbReference type="ARBA" id="ARBA00022687"/>
    </source>
</evidence>
<protein>
    <recommendedName>
        <fullName evidence="1">non-specific serine/threonine protein kinase</fullName>
        <ecNumber evidence="1">2.7.11.1</ecNumber>
    </recommendedName>
</protein>
<dbReference type="SUPFAM" id="SSF56112">
    <property type="entry name" value="Protein kinase-like (PK-like)"/>
    <property type="match status" value="1"/>
</dbReference>
<evidence type="ECO:0000259" key="5">
    <source>
        <dbReference type="PROSITE" id="PS50011"/>
    </source>
</evidence>
<dbReference type="InterPro" id="IPR000719">
    <property type="entry name" value="Prot_kinase_dom"/>
</dbReference>
<dbReference type="PROSITE" id="PS50011">
    <property type="entry name" value="PROTEIN_KINASE_DOM"/>
    <property type="match status" value="1"/>
</dbReference>
<dbReference type="FunFam" id="1.10.510.10:FF:002687">
    <property type="match status" value="1"/>
</dbReference>
<dbReference type="Proteomes" id="UP000234681">
    <property type="component" value="Chromosome 14"/>
</dbReference>
<name>A6JQ96_RAT</name>
<dbReference type="EMBL" id="CH473996">
    <property type="protein sequence ID" value="EDL98013.1"/>
    <property type="molecule type" value="Genomic_DNA"/>
</dbReference>
<accession>A6JQ96</accession>
<evidence type="ECO:0000256" key="2">
    <source>
        <dbReference type="ARBA" id="ARBA00022679"/>
    </source>
</evidence>
<keyword evidence="4" id="KW-0547">Nucleotide-binding</keyword>
<evidence type="ECO:0000256" key="4">
    <source>
        <dbReference type="ARBA" id="ARBA00022741"/>
    </source>
</evidence>
<dbReference type="EC" id="2.7.11.1" evidence="1"/>
<keyword evidence="3" id="KW-0879">Wnt signaling pathway</keyword>
<organism evidence="6">
    <name type="scientific">Rattus norvegicus</name>
    <name type="common">Rat</name>
    <dbReference type="NCBI Taxonomy" id="10116"/>
    <lineage>
        <taxon>Eukaryota</taxon>
        <taxon>Metazoa</taxon>
        <taxon>Chordata</taxon>
        <taxon>Craniata</taxon>
        <taxon>Vertebrata</taxon>
        <taxon>Euteleostomi</taxon>
        <taxon>Mammalia</taxon>
        <taxon>Eutheria</taxon>
        <taxon>Euarchontoglires</taxon>
        <taxon>Glires</taxon>
        <taxon>Rodentia</taxon>
        <taxon>Myomorpha</taxon>
        <taxon>Muroidea</taxon>
        <taxon>Muridae</taxon>
        <taxon>Murinae</taxon>
        <taxon>Rattus</taxon>
    </lineage>
</organism>
<dbReference type="SMR" id="A6JQ96"/>
<dbReference type="AlphaFoldDB" id="A6JQ96"/>
<evidence type="ECO:0000256" key="1">
    <source>
        <dbReference type="ARBA" id="ARBA00012513"/>
    </source>
</evidence>
<evidence type="ECO:0000313" key="6">
    <source>
        <dbReference type="EMBL" id="EDL98013.1"/>
    </source>
</evidence>
<dbReference type="InterPro" id="IPR011009">
    <property type="entry name" value="Kinase-like_dom_sf"/>
</dbReference>
<dbReference type="GO" id="GO:0005524">
    <property type="term" value="F:ATP binding"/>
    <property type="evidence" value="ECO:0007669"/>
    <property type="project" value="InterPro"/>
</dbReference>
<keyword evidence="6" id="KW-0418">Kinase</keyword>
<dbReference type="PANTHER" id="PTHR11909">
    <property type="entry name" value="CASEIN KINASE-RELATED"/>
    <property type="match status" value="1"/>
</dbReference>
<keyword evidence="2" id="KW-0808">Transferase</keyword>
<dbReference type="PROSITE" id="PS00108">
    <property type="entry name" value="PROTEIN_KINASE_ST"/>
    <property type="match status" value="1"/>
</dbReference>
<dbReference type="GO" id="GO:0004674">
    <property type="term" value="F:protein serine/threonine kinase activity"/>
    <property type="evidence" value="ECO:0007669"/>
    <property type="project" value="UniProtKB-EC"/>
</dbReference>
<reference evidence="6" key="2">
    <citation type="submission" date="2005-07" db="EMBL/GenBank/DDBJ databases">
        <authorList>
            <person name="Mural R.J."/>
            <person name="Li P.W."/>
            <person name="Adams M.D."/>
            <person name="Amanatides P.G."/>
            <person name="Baden-Tillson H."/>
            <person name="Barnstead M."/>
            <person name="Chin S.H."/>
            <person name="Dew I."/>
            <person name="Evans C.A."/>
            <person name="Ferriera S."/>
            <person name="Flanigan M."/>
            <person name="Fosler C."/>
            <person name="Glodek A."/>
            <person name="Gu Z."/>
            <person name="Holt R.A."/>
            <person name="Jennings D."/>
            <person name="Kraft C.L."/>
            <person name="Lu F."/>
            <person name="Nguyen T."/>
            <person name="Nusskern D.R."/>
            <person name="Pfannkoch C.M."/>
            <person name="Sitter C."/>
            <person name="Sutton G.G."/>
            <person name="Venter J.C."/>
            <person name="Wang Z."/>
            <person name="Woodage T."/>
            <person name="Zheng X.H."/>
            <person name="Zhong F."/>
        </authorList>
    </citation>
    <scope>NUCLEOTIDE SEQUENCE</scope>
    <source>
        <strain evidence="6">BN</strain>
    </source>
</reference>
<feature type="domain" description="Protein kinase" evidence="5">
    <location>
        <begin position="29"/>
        <end position="229"/>
    </location>
</feature>
<dbReference type="InterPro" id="IPR050235">
    <property type="entry name" value="CK1_Ser-Thr_kinase"/>
</dbReference>